<dbReference type="Gene3D" id="3.90.1720.10">
    <property type="entry name" value="endopeptidase domain like (from Nostoc punctiforme)"/>
    <property type="match status" value="1"/>
</dbReference>
<dbReference type="KEGG" id="ebz:J7S26_05330"/>
<gene>
    <name evidence="9" type="ORF">GMI68_07040</name>
    <name evidence="10" type="ORF">J7S26_05330</name>
</gene>
<evidence type="ECO:0000256" key="3">
    <source>
        <dbReference type="ARBA" id="ARBA00022729"/>
    </source>
</evidence>
<reference evidence="10" key="2">
    <citation type="submission" date="2021-04" db="EMBL/GenBank/DDBJ databases">
        <title>Novel species in family Eggerthellaceae.</title>
        <authorList>
            <person name="Zhang G."/>
        </authorList>
    </citation>
    <scope>NUCLEOTIDE SEQUENCE</scope>
    <source>
        <strain evidence="10">Zg-886</strain>
    </source>
</reference>
<name>A0A9E6MP73_9ACTN</name>
<dbReference type="InterPro" id="IPR051794">
    <property type="entry name" value="PG_Endopeptidase_C40"/>
</dbReference>
<keyword evidence="4 9" id="KW-0378">Hydrolase</keyword>
<feature type="compositionally biased region" description="Basic and acidic residues" evidence="7">
    <location>
        <begin position="54"/>
        <end position="98"/>
    </location>
</feature>
<feature type="coiled-coil region" evidence="6">
    <location>
        <begin position="213"/>
        <end position="279"/>
    </location>
</feature>
<keyword evidence="3" id="KW-0732">Signal</keyword>
<sequence>MTQPHQIINRRTFLAGALAIGASTFLGQARAWADEDIDYNALKKQEEEEIARKEAAEEAKRLADEEAARLEEEEKRRLEEERERLQREEEERAAKEAEEAAEEAIQEARNISEQIVALQDELDVAASNYYKALDEHDECVNSIEEAQTAIAHADEDIAEQQAILAERARTMYRDGQSSTWDLVLGATTFEEFALNWSLLSVLNEEDSKRIAQTKDLKAQVEALESQLQADELRAAAYMAEADAIRESTQSSIQELELLLADMDVEVEQLVEEAQSKRAKVNYESSRKMYSYTARSTRSIPSHGTVVDYALSRIGCPYVWGAEGPDEFDCSGLVRWAYLQIGMSLPHQTEALYHAAAARLEVSEARPGDVLWIGYGDGYNGHVGIAITNGGTRYVHAPTFGAYVRDTDPLSWAGFTHCLRFK</sequence>
<dbReference type="GO" id="GO:0008234">
    <property type="term" value="F:cysteine-type peptidase activity"/>
    <property type="evidence" value="ECO:0007669"/>
    <property type="project" value="UniProtKB-KW"/>
</dbReference>
<dbReference type="InterPro" id="IPR000064">
    <property type="entry name" value="NLP_P60_dom"/>
</dbReference>
<dbReference type="Proteomes" id="UP000671910">
    <property type="component" value="Chromosome"/>
</dbReference>
<reference evidence="9 11" key="1">
    <citation type="submission" date="2019-11" db="EMBL/GenBank/DDBJ databases">
        <title>Eggerthellaceae novel genus isolated from the rectal contents of marmort.</title>
        <authorList>
            <person name="Zhang G."/>
        </authorList>
    </citation>
    <scope>NUCLEOTIDE SEQUENCE [LARGE SCALE GENOMIC DNA]</scope>
    <source>
        <strain evidence="11">zg-886</strain>
        <strain evidence="9">Zg-886</strain>
    </source>
</reference>
<dbReference type="PANTHER" id="PTHR47359:SF3">
    <property type="entry name" value="NLP_P60 DOMAIN-CONTAINING PROTEIN-RELATED"/>
    <property type="match status" value="1"/>
</dbReference>
<evidence type="ECO:0000313" key="9">
    <source>
        <dbReference type="EMBL" id="NHM14519.1"/>
    </source>
</evidence>
<keyword evidence="6" id="KW-0175">Coiled coil</keyword>
<keyword evidence="11" id="KW-1185">Reference proteome</keyword>
<dbReference type="SUPFAM" id="SSF54001">
    <property type="entry name" value="Cysteine proteinases"/>
    <property type="match status" value="1"/>
</dbReference>
<dbReference type="Pfam" id="PF24568">
    <property type="entry name" value="CC_PcsB"/>
    <property type="match status" value="1"/>
</dbReference>
<dbReference type="InterPro" id="IPR038765">
    <property type="entry name" value="Papain-like_cys_pep_sf"/>
</dbReference>
<feature type="domain" description="NlpC/P60" evidence="8">
    <location>
        <begin position="299"/>
        <end position="421"/>
    </location>
</feature>
<dbReference type="PANTHER" id="PTHR47359">
    <property type="entry name" value="PEPTIDOGLYCAN DL-ENDOPEPTIDASE CWLO"/>
    <property type="match status" value="1"/>
</dbReference>
<proteinExistence type="inferred from homology"/>
<evidence type="ECO:0000256" key="2">
    <source>
        <dbReference type="ARBA" id="ARBA00022670"/>
    </source>
</evidence>
<keyword evidence="5" id="KW-0788">Thiol protease</keyword>
<evidence type="ECO:0000256" key="6">
    <source>
        <dbReference type="SAM" id="Coils"/>
    </source>
</evidence>
<keyword evidence="2" id="KW-0645">Protease</keyword>
<evidence type="ECO:0000256" key="4">
    <source>
        <dbReference type="ARBA" id="ARBA00022801"/>
    </source>
</evidence>
<dbReference type="PROSITE" id="PS51318">
    <property type="entry name" value="TAT"/>
    <property type="match status" value="1"/>
</dbReference>
<comment type="similarity">
    <text evidence="1">Belongs to the peptidase C40 family.</text>
</comment>
<dbReference type="InterPro" id="IPR057309">
    <property type="entry name" value="PcsB_CC"/>
</dbReference>
<evidence type="ECO:0000256" key="1">
    <source>
        <dbReference type="ARBA" id="ARBA00007074"/>
    </source>
</evidence>
<dbReference type="EMBL" id="CP072829">
    <property type="protein sequence ID" value="QTU83808.1"/>
    <property type="molecule type" value="Genomic_DNA"/>
</dbReference>
<dbReference type="RefSeq" id="WP_165058373.1">
    <property type="nucleotide sequence ID" value="NZ_CP072829.1"/>
</dbReference>
<dbReference type="GO" id="GO:0006508">
    <property type="term" value="P:proteolysis"/>
    <property type="evidence" value="ECO:0007669"/>
    <property type="project" value="UniProtKB-KW"/>
</dbReference>
<accession>A0A9E6MP73</accession>
<dbReference type="EMBL" id="WPCR01000008">
    <property type="protein sequence ID" value="NHM14519.1"/>
    <property type="molecule type" value="Genomic_DNA"/>
</dbReference>
<evidence type="ECO:0000313" key="10">
    <source>
        <dbReference type="EMBL" id="QTU83808.1"/>
    </source>
</evidence>
<evidence type="ECO:0000313" key="11">
    <source>
        <dbReference type="Proteomes" id="UP000636394"/>
    </source>
</evidence>
<dbReference type="InterPro" id="IPR006311">
    <property type="entry name" value="TAT_signal"/>
</dbReference>
<feature type="region of interest" description="Disordered" evidence="7">
    <location>
        <begin position="54"/>
        <end position="100"/>
    </location>
</feature>
<organism evidence="10 12">
    <name type="scientific">Xiamenia xianingshaonis</name>
    <dbReference type="NCBI Taxonomy" id="2682776"/>
    <lineage>
        <taxon>Bacteria</taxon>
        <taxon>Bacillati</taxon>
        <taxon>Actinomycetota</taxon>
        <taxon>Coriobacteriia</taxon>
        <taxon>Eggerthellales</taxon>
        <taxon>Eggerthellaceae</taxon>
        <taxon>Xiamenia</taxon>
    </lineage>
</organism>
<dbReference type="Proteomes" id="UP000636394">
    <property type="component" value="Unassembled WGS sequence"/>
</dbReference>
<evidence type="ECO:0000256" key="7">
    <source>
        <dbReference type="SAM" id="MobiDB-lite"/>
    </source>
</evidence>
<dbReference type="Gene3D" id="6.10.250.3150">
    <property type="match status" value="1"/>
</dbReference>
<protein>
    <submittedName>
        <fullName evidence="10">C40 family peptidase</fullName>
    </submittedName>
    <submittedName>
        <fullName evidence="9">Hydrolase Nlp/P60</fullName>
    </submittedName>
</protein>
<evidence type="ECO:0000259" key="8">
    <source>
        <dbReference type="PROSITE" id="PS51935"/>
    </source>
</evidence>
<evidence type="ECO:0000313" key="12">
    <source>
        <dbReference type="Proteomes" id="UP000671910"/>
    </source>
</evidence>
<dbReference type="Pfam" id="PF00877">
    <property type="entry name" value="NLPC_P60"/>
    <property type="match status" value="1"/>
</dbReference>
<evidence type="ECO:0000256" key="5">
    <source>
        <dbReference type="ARBA" id="ARBA00022807"/>
    </source>
</evidence>
<dbReference type="PROSITE" id="PS51935">
    <property type="entry name" value="NLPC_P60"/>
    <property type="match status" value="1"/>
</dbReference>
<dbReference type="AlphaFoldDB" id="A0A9E6MP73"/>